<name>A0A1T4S455_9GAMM</name>
<protein>
    <submittedName>
        <fullName evidence="2">Uncharacterized protein</fullName>
    </submittedName>
</protein>
<gene>
    <name evidence="2" type="ORF">SAMN02745674_02563</name>
</gene>
<keyword evidence="1" id="KW-0732">Signal</keyword>
<dbReference type="STRING" id="1122188.SAMN02745674_02563"/>
<dbReference type="AlphaFoldDB" id="A0A1T4S455"/>
<feature type="chain" id="PRO_5013069366" evidence="1">
    <location>
        <begin position="28"/>
        <end position="305"/>
    </location>
</feature>
<evidence type="ECO:0000313" key="3">
    <source>
        <dbReference type="Proteomes" id="UP000190061"/>
    </source>
</evidence>
<keyword evidence="3" id="KW-1185">Reference proteome</keyword>
<evidence type="ECO:0000256" key="1">
    <source>
        <dbReference type="SAM" id="SignalP"/>
    </source>
</evidence>
<feature type="signal peptide" evidence="1">
    <location>
        <begin position="1"/>
        <end position="27"/>
    </location>
</feature>
<dbReference type="Proteomes" id="UP000190061">
    <property type="component" value="Unassembled WGS sequence"/>
</dbReference>
<reference evidence="2 3" key="1">
    <citation type="submission" date="2017-02" db="EMBL/GenBank/DDBJ databases">
        <authorList>
            <person name="Peterson S.W."/>
        </authorList>
    </citation>
    <scope>NUCLEOTIDE SEQUENCE [LARGE SCALE GENOMIC DNA]</scope>
    <source>
        <strain evidence="2 3">DSM 21749</strain>
    </source>
</reference>
<dbReference type="RefSeq" id="WP_078759104.1">
    <property type="nucleotide sequence ID" value="NZ_FUXP01000013.1"/>
</dbReference>
<accession>A0A1T4S455</accession>
<sequence length="305" mass="34678">MIRRQRHGRWAATLALALSIAPPAALADGAAHLSVFASDDADDTSTLETGLTLDYRFEDVERYRGIKLERLDIRPLGGERWRDHRAYYRFADYNDHWLWNGQVGTDGDTVVGNANFVRGGRVRQEYFVERDVLETPRGVEGLHHTFLGASFDLPLGEGERQQLTTLVGVQDFTGSNIRAHLRASYIATVVPEWGLSAQLRTRAFHNSTPGEYDYYSPRWFAEAVPVLQVRRFHKRWMYSAALGWGWQRNSGADVREARLVEAAVTSPRTGRDWYFRATASYSNTPTGAGQSYGYRQLMLELVRPF</sequence>
<dbReference type="EMBL" id="FUXP01000013">
    <property type="protein sequence ID" value="SKA23080.1"/>
    <property type="molecule type" value="Genomic_DNA"/>
</dbReference>
<dbReference type="OrthoDB" id="6675128at2"/>
<organism evidence="2 3">
    <name type="scientific">Lysobacter spongiicola DSM 21749</name>
    <dbReference type="NCBI Taxonomy" id="1122188"/>
    <lineage>
        <taxon>Bacteria</taxon>
        <taxon>Pseudomonadati</taxon>
        <taxon>Pseudomonadota</taxon>
        <taxon>Gammaproteobacteria</taxon>
        <taxon>Lysobacterales</taxon>
        <taxon>Lysobacteraceae</taxon>
        <taxon>Novilysobacter</taxon>
    </lineage>
</organism>
<evidence type="ECO:0000313" key="2">
    <source>
        <dbReference type="EMBL" id="SKA23080.1"/>
    </source>
</evidence>
<proteinExistence type="predicted"/>